<evidence type="ECO:0000256" key="1">
    <source>
        <dbReference type="ARBA" id="ARBA00004123"/>
    </source>
</evidence>
<protein>
    <recommendedName>
        <fullName evidence="9">LSM complex subunit LSM4</fullName>
    </recommendedName>
</protein>
<name>I2H8J6_HENB6</name>
<dbReference type="SMART" id="SM00651">
    <property type="entry name" value="Sm"/>
    <property type="match status" value="1"/>
</dbReference>
<keyword evidence="3 9" id="KW-0507">mRNA processing</keyword>
<dbReference type="GO" id="GO:0000290">
    <property type="term" value="P:deadenylation-dependent decapping of nuclear-transcribed mRNA"/>
    <property type="evidence" value="ECO:0007669"/>
    <property type="project" value="EnsemblFungi"/>
</dbReference>
<keyword evidence="6 9" id="KW-0508">mRNA splicing</keyword>
<evidence type="ECO:0000259" key="11">
    <source>
        <dbReference type="PROSITE" id="PS52002"/>
    </source>
</evidence>
<dbReference type="SUPFAM" id="SSF50182">
    <property type="entry name" value="Sm-like ribonucleoproteins"/>
    <property type="match status" value="1"/>
</dbReference>
<evidence type="ECO:0000313" key="12">
    <source>
        <dbReference type="EMBL" id="CCH62698.1"/>
    </source>
</evidence>
<evidence type="ECO:0000256" key="3">
    <source>
        <dbReference type="ARBA" id="ARBA00022664"/>
    </source>
</evidence>
<dbReference type="GeneID" id="14497903"/>
<dbReference type="InterPro" id="IPR034101">
    <property type="entry name" value="Lsm4"/>
</dbReference>
<dbReference type="GO" id="GO:0005730">
    <property type="term" value="C:nucleolus"/>
    <property type="evidence" value="ECO:0007669"/>
    <property type="project" value="EnsemblFungi"/>
</dbReference>
<dbReference type="GO" id="GO:0000932">
    <property type="term" value="C:P-body"/>
    <property type="evidence" value="ECO:0007669"/>
    <property type="project" value="EnsemblFungi"/>
</dbReference>
<organism evidence="12 13">
    <name type="scientific">Henningerozyma blattae (strain ATCC 34711 / CBS 6284 / DSM 70876 / NBRC 10599 / NRRL Y-10934 / UCD 77-7)</name>
    <name type="common">Yeast</name>
    <name type="synonym">Tetrapisispora blattae</name>
    <dbReference type="NCBI Taxonomy" id="1071380"/>
    <lineage>
        <taxon>Eukaryota</taxon>
        <taxon>Fungi</taxon>
        <taxon>Dikarya</taxon>
        <taxon>Ascomycota</taxon>
        <taxon>Saccharomycotina</taxon>
        <taxon>Saccharomycetes</taxon>
        <taxon>Saccharomycetales</taxon>
        <taxon>Saccharomycetaceae</taxon>
        <taxon>Henningerozyma</taxon>
    </lineage>
</organism>
<dbReference type="PROSITE" id="PS52002">
    <property type="entry name" value="SM"/>
    <property type="match status" value="1"/>
</dbReference>
<feature type="compositionally biased region" description="Basic and acidic residues" evidence="10">
    <location>
        <begin position="187"/>
        <end position="196"/>
    </location>
</feature>
<comment type="similarity">
    <text evidence="2 9">Belongs to the snRNP Sm proteins family.</text>
</comment>
<comment type="subcellular location">
    <subcellularLocation>
        <location evidence="1 9">Nucleus</location>
    </subcellularLocation>
</comment>
<dbReference type="GO" id="GO:0008033">
    <property type="term" value="P:tRNA processing"/>
    <property type="evidence" value="ECO:0007669"/>
    <property type="project" value="EnsemblFungi"/>
</dbReference>
<evidence type="ECO:0000256" key="7">
    <source>
        <dbReference type="ARBA" id="ARBA00023242"/>
    </source>
</evidence>
<dbReference type="InterPro" id="IPR010920">
    <property type="entry name" value="LSM_dom_sf"/>
</dbReference>
<dbReference type="RefSeq" id="XP_004182217.1">
    <property type="nucleotide sequence ID" value="XM_004182169.1"/>
</dbReference>
<dbReference type="CDD" id="cd01723">
    <property type="entry name" value="LSm4"/>
    <property type="match status" value="1"/>
</dbReference>
<evidence type="ECO:0000256" key="6">
    <source>
        <dbReference type="ARBA" id="ARBA00023187"/>
    </source>
</evidence>
<reference evidence="12 13" key="1">
    <citation type="journal article" date="2011" name="Proc. Natl. Acad. Sci. U.S.A.">
        <title>Evolutionary erosion of yeast sex chromosomes by mating-type switching accidents.</title>
        <authorList>
            <person name="Gordon J.L."/>
            <person name="Armisen D."/>
            <person name="Proux-Wera E."/>
            <person name="Oheigeartaigh S.S."/>
            <person name="Byrne K.P."/>
            <person name="Wolfe K.H."/>
        </authorList>
    </citation>
    <scope>NUCLEOTIDE SEQUENCE [LARGE SCALE GENOMIC DNA]</scope>
    <source>
        <strain evidence="13">ATCC 34711 / CBS 6284 / DSM 70876 / NBRC 10599 / NRRL Y-10934 / UCD 77-7</strain>
    </source>
</reference>
<feature type="compositionally biased region" description="Low complexity" evidence="10">
    <location>
        <begin position="162"/>
        <end position="186"/>
    </location>
</feature>
<evidence type="ECO:0000256" key="5">
    <source>
        <dbReference type="ARBA" id="ARBA00022884"/>
    </source>
</evidence>
<dbReference type="GO" id="GO:0042149">
    <property type="term" value="P:cellular response to glucose starvation"/>
    <property type="evidence" value="ECO:0007669"/>
    <property type="project" value="EnsemblFungi"/>
</dbReference>
<dbReference type="GO" id="GO:0033962">
    <property type="term" value="P:P-body assembly"/>
    <property type="evidence" value="ECO:0007669"/>
    <property type="project" value="EnsemblFungi"/>
</dbReference>
<evidence type="ECO:0000313" key="13">
    <source>
        <dbReference type="Proteomes" id="UP000002866"/>
    </source>
</evidence>
<evidence type="ECO:0000256" key="9">
    <source>
        <dbReference type="RuleBase" id="RU365049"/>
    </source>
</evidence>
<dbReference type="AlphaFoldDB" id="I2H8J6"/>
<dbReference type="GO" id="GO:1990726">
    <property type="term" value="C:Lsm1-7-Pat1 complex"/>
    <property type="evidence" value="ECO:0007669"/>
    <property type="project" value="EnsemblFungi"/>
</dbReference>
<gene>
    <name evidence="12" type="primary">TBLA0I00350</name>
    <name evidence="9" type="synonym">LSM4</name>
    <name evidence="12" type="ORF">TBLA_0I00350</name>
</gene>
<dbReference type="GO" id="GO:0005732">
    <property type="term" value="C:sno(s)RNA-containing ribonucleoprotein complex"/>
    <property type="evidence" value="ECO:0007669"/>
    <property type="project" value="EnsemblFungi"/>
</dbReference>
<dbReference type="GO" id="GO:0006364">
    <property type="term" value="P:rRNA processing"/>
    <property type="evidence" value="ECO:0007669"/>
    <property type="project" value="EnsemblFungi"/>
</dbReference>
<dbReference type="GO" id="GO:0046540">
    <property type="term" value="C:U4/U6 x U5 tri-snRNP complex"/>
    <property type="evidence" value="ECO:0007669"/>
    <property type="project" value="EnsemblFungi"/>
</dbReference>
<keyword evidence="5 9" id="KW-0694">RNA-binding</keyword>
<keyword evidence="8 9" id="KW-0687">Ribonucleoprotein</keyword>
<dbReference type="KEGG" id="tbl:TBLA_0I00350"/>
<dbReference type="eggNOG" id="KOG3293">
    <property type="taxonomic scope" value="Eukaryota"/>
</dbReference>
<dbReference type="InterPro" id="IPR001163">
    <property type="entry name" value="Sm_dom_euk/arc"/>
</dbReference>
<keyword evidence="7 9" id="KW-0539">Nucleus</keyword>
<dbReference type="OrthoDB" id="747253at2759"/>
<sequence length="196" mass="22979">MLPLYLLTNVKGQKMTIELKNGEVVEGELTNVDNWMNLTLTNVSQHNGSDFISGPQVEVVKSKEIYLRGTYIKYISLQKDIIDQVKTQINNNNMNNGGGRGGNNYRRQQNKYNSSNNYNKKHGNYNGNNSNNRNRNYNNSNSSNNQRRSYYNDHNRSHHNNHQQQQQQQQQQHNHQESYNSNNSNSRFHDQERVEF</sequence>
<dbReference type="PANTHER" id="PTHR23338">
    <property type="entry name" value="SMALL NUCLEAR RIBONUCLEOPROTEIN SM"/>
    <property type="match status" value="1"/>
</dbReference>
<evidence type="ECO:0000256" key="2">
    <source>
        <dbReference type="ARBA" id="ARBA00006850"/>
    </source>
</evidence>
<evidence type="ECO:0000256" key="10">
    <source>
        <dbReference type="SAM" id="MobiDB-lite"/>
    </source>
</evidence>
<keyword evidence="4 9" id="KW-0747">Spliceosome</keyword>
<evidence type="ECO:0000256" key="4">
    <source>
        <dbReference type="ARBA" id="ARBA00022728"/>
    </source>
</evidence>
<dbReference type="InterPro" id="IPR027141">
    <property type="entry name" value="LSm4/Sm_D1/D3"/>
</dbReference>
<keyword evidence="13" id="KW-1185">Reference proteome</keyword>
<feature type="domain" description="Sm" evidence="11">
    <location>
        <begin position="2"/>
        <end position="81"/>
    </location>
</feature>
<dbReference type="InterPro" id="IPR047575">
    <property type="entry name" value="Sm"/>
</dbReference>
<comment type="function">
    <text evidence="9">Binds specifically to the 3'-terminal U-tract of U6 snRNA.</text>
</comment>
<comment type="subunit">
    <text evidence="9">LSm subunits form a heteromer with a doughnut shape.</text>
</comment>
<dbReference type="GO" id="GO:0017070">
    <property type="term" value="F:U6 snRNA binding"/>
    <property type="evidence" value="ECO:0007669"/>
    <property type="project" value="EnsemblFungi"/>
</dbReference>
<dbReference type="HOGENOM" id="CLU_099537_0_0_1"/>
<feature type="compositionally biased region" description="Low complexity" evidence="10">
    <location>
        <begin position="103"/>
        <end position="149"/>
    </location>
</feature>
<dbReference type="InParanoid" id="I2H8J6"/>
<dbReference type="EMBL" id="HE806324">
    <property type="protein sequence ID" value="CCH62698.1"/>
    <property type="molecule type" value="Genomic_DNA"/>
</dbReference>
<feature type="region of interest" description="Disordered" evidence="10">
    <location>
        <begin position="90"/>
        <end position="196"/>
    </location>
</feature>
<dbReference type="GO" id="GO:0000398">
    <property type="term" value="P:mRNA splicing, via spliceosome"/>
    <property type="evidence" value="ECO:0007669"/>
    <property type="project" value="EnsemblFungi"/>
</dbReference>
<dbReference type="Proteomes" id="UP000002866">
    <property type="component" value="Chromosome 9"/>
</dbReference>
<dbReference type="GO" id="GO:0005681">
    <property type="term" value="C:spliceosomal complex"/>
    <property type="evidence" value="ECO:0007669"/>
    <property type="project" value="UniProtKB-UniRule"/>
</dbReference>
<dbReference type="STRING" id="1071380.I2H8J6"/>
<evidence type="ECO:0000256" key="8">
    <source>
        <dbReference type="ARBA" id="ARBA00023274"/>
    </source>
</evidence>
<dbReference type="Pfam" id="PF01423">
    <property type="entry name" value="LSM"/>
    <property type="match status" value="1"/>
</dbReference>
<dbReference type="GO" id="GO:0005688">
    <property type="term" value="C:U6 snRNP"/>
    <property type="evidence" value="ECO:0007669"/>
    <property type="project" value="EnsemblFungi"/>
</dbReference>
<proteinExistence type="inferred from homology"/>
<accession>I2H8J6</accession>
<dbReference type="Gene3D" id="2.30.30.100">
    <property type="match status" value="1"/>
</dbReference>